<keyword evidence="2" id="KW-1185">Reference proteome</keyword>
<comment type="caution">
    <text evidence="1">The sequence shown here is derived from an EMBL/GenBank/DDBJ whole genome shotgun (WGS) entry which is preliminary data.</text>
</comment>
<protein>
    <submittedName>
        <fullName evidence="1">Uncharacterized protein</fullName>
    </submittedName>
</protein>
<dbReference type="EMBL" id="AZBU02000001">
    <property type="protein sequence ID" value="TMS34755.1"/>
    <property type="molecule type" value="Genomic_DNA"/>
</dbReference>
<reference evidence="1 2" key="1">
    <citation type="journal article" date="2015" name="Genome Biol.">
        <title>Comparative genomics of Steinernema reveals deeply conserved gene regulatory networks.</title>
        <authorList>
            <person name="Dillman A.R."/>
            <person name="Macchietto M."/>
            <person name="Porter C.F."/>
            <person name="Rogers A."/>
            <person name="Williams B."/>
            <person name="Antoshechkin I."/>
            <person name="Lee M.M."/>
            <person name="Goodwin Z."/>
            <person name="Lu X."/>
            <person name="Lewis E.E."/>
            <person name="Goodrich-Blair H."/>
            <person name="Stock S.P."/>
            <person name="Adams B.J."/>
            <person name="Sternberg P.W."/>
            <person name="Mortazavi A."/>
        </authorList>
    </citation>
    <scope>NUCLEOTIDE SEQUENCE [LARGE SCALE GENOMIC DNA]</scope>
    <source>
        <strain evidence="1 2">ALL</strain>
    </source>
</reference>
<name>A0A4U8UQP4_STECR</name>
<dbReference type="Proteomes" id="UP000298663">
    <property type="component" value="Chromosome X"/>
</dbReference>
<dbReference type="EMBL" id="CM016762">
    <property type="protein sequence ID" value="TMS34755.1"/>
    <property type="molecule type" value="Genomic_DNA"/>
</dbReference>
<evidence type="ECO:0000313" key="2">
    <source>
        <dbReference type="Proteomes" id="UP000298663"/>
    </source>
</evidence>
<gene>
    <name evidence="1" type="ORF">L596_002283</name>
</gene>
<proteinExistence type="predicted"/>
<sequence>MNQSDRSEMLLPLNAERTDSLAEGAWIVSATHAARMKESAKHSKKNEIKKRFLLLLTSSSCVFVADSFDPTDSSAWSRSNESN</sequence>
<reference evidence="1 2" key="2">
    <citation type="journal article" date="2019" name="G3 (Bethesda)">
        <title>Hybrid Assembly of the Genome of the Entomopathogenic Nematode Steinernema carpocapsae Identifies the X-Chromosome.</title>
        <authorList>
            <person name="Serra L."/>
            <person name="Macchietto M."/>
            <person name="Macias-Munoz A."/>
            <person name="McGill C.J."/>
            <person name="Rodriguez I.M."/>
            <person name="Rodriguez B."/>
            <person name="Murad R."/>
            <person name="Mortazavi A."/>
        </authorList>
    </citation>
    <scope>NUCLEOTIDE SEQUENCE [LARGE SCALE GENOMIC DNA]</scope>
    <source>
        <strain evidence="1 2">ALL</strain>
    </source>
</reference>
<accession>A0A4U8UQP4</accession>
<dbReference type="AlphaFoldDB" id="A0A4U8UQP4"/>
<evidence type="ECO:0000313" key="1">
    <source>
        <dbReference type="EMBL" id="TMS34755.1"/>
    </source>
</evidence>
<organism evidence="1 2">
    <name type="scientific">Steinernema carpocapsae</name>
    <name type="common">Entomopathogenic nematode</name>
    <dbReference type="NCBI Taxonomy" id="34508"/>
    <lineage>
        <taxon>Eukaryota</taxon>
        <taxon>Metazoa</taxon>
        <taxon>Ecdysozoa</taxon>
        <taxon>Nematoda</taxon>
        <taxon>Chromadorea</taxon>
        <taxon>Rhabditida</taxon>
        <taxon>Tylenchina</taxon>
        <taxon>Panagrolaimomorpha</taxon>
        <taxon>Strongyloidoidea</taxon>
        <taxon>Steinernematidae</taxon>
        <taxon>Steinernema</taxon>
    </lineage>
</organism>